<name>A0A8H5RN67_9HYPO</name>
<dbReference type="OrthoDB" id="5099902at2759"/>
<dbReference type="AlphaFoldDB" id="A0A8H5RN67"/>
<keyword evidence="2" id="KW-1185">Reference proteome</keyword>
<dbReference type="GeneID" id="59305436"/>
<evidence type="ECO:0000313" key="2">
    <source>
        <dbReference type="Proteomes" id="UP000530670"/>
    </source>
</evidence>
<dbReference type="EMBL" id="JAAQRI010000127">
    <property type="protein sequence ID" value="KAF5635016.1"/>
    <property type="molecule type" value="Genomic_DNA"/>
</dbReference>
<proteinExistence type="predicted"/>
<organism evidence="1 2">
    <name type="scientific">Fusarium tjaetaba</name>
    <dbReference type="NCBI Taxonomy" id="1567544"/>
    <lineage>
        <taxon>Eukaryota</taxon>
        <taxon>Fungi</taxon>
        <taxon>Dikarya</taxon>
        <taxon>Ascomycota</taxon>
        <taxon>Pezizomycotina</taxon>
        <taxon>Sordariomycetes</taxon>
        <taxon>Hypocreomycetidae</taxon>
        <taxon>Hypocreales</taxon>
        <taxon>Nectriaceae</taxon>
        <taxon>Fusarium</taxon>
        <taxon>Fusarium fujikuroi species complex</taxon>
    </lineage>
</organism>
<reference evidence="1 2" key="1">
    <citation type="submission" date="2020-05" db="EMBL/GenBank/DDBJ databases">
        <title>Identification and distribution of gene clusters putatively required for synthesis of sphingolipid metabolism inhibitors in phylogenetically diverse species of the filamentous fungus Fusarium.</title>
        <authorList>
            <person name="Kim H.-S."/>
            <person name="Busman M."/>
            <person name="Brown D.W."/>
            <person name="Divon H."/>
            <person name="Uhlig S."/>
            <person name="Proctor R.H."/>
        </authorList>
    </citation>
    <scope>NUCLEOTIDE SEQUENCE [LARGE SCALE GENOMIC DNA]</scope>
    <source>
        <strain evidence="1 2">NRRL 66243</strain>
    </source>
</reference>
<comment type="caution">
    <text evidence="1">The sequence shown here is derived from an EMBL/GenBank/DDBJ whole genome shotgun (WGS) entry which is preliminary data.</text>
</comment>
<accession>A0A8H5RN67</accession>
<dbReference type="RefSeq" id="XP_037206396.1">
    <property type="nucleotide sequence ID" value="XM_037353166.1"/>
</dbReference>
<protein>
    <recommendedName>
        <fullName evidence="3">Fungal N-terminal domain-containing protein</fullName>
    </recommendedName>
</protein>
<evidence type="ECO:0000313" key="1">
    <source>
        <dbReference type="EMBL" id="KAF5635016.1"/>
    </source>
</evidence>
<sequence>MADPISIAASITGIISLADAVFRYTFKLSRTASGAEDEVHRLNEEINSFSTVMRKLQALACDLEAQGQVFESALRVEHLAQCEHISRYKETISLAASADMMRQLQLLLSKQAKHHDETDKVQRNTLEKVDVGTRILLDNQKRTILGFFMSPDSNPQSNLDQSIKWSQPTTDTWLLESDDLQQWFLQFRISSLA</sequence>
<evidence type="ECO:0008006" key="3">
    <source>
        <dbReference type="Google" id="ProtNLM"/>
    </source>
</evidence>
<dbReference type="Proteomes" id="UP000530670">
    <property type="component" value="Unassembled WGS sequence"/>
</dbReference>
<gene>
    <name evidence="1" type="ORF">FTJAE_6543</name>
</gene>